<proteinExistence type="predicted"/>
<evidence type="ECO:0000313" key="1">
    <source>
        <dbReference type="EMBL" id="OEK09891.1"/>
    </source>
</evidence>
<dbReference type="Pfam" id="PF26421">
    <property type="entry name" value="Avidin_like"/>
    <property type="match status" value="1"/>
</dbReference>
<protein>
    <submittedName>
        <fullName evidence="1">N-acetylglutamate synthase</fullName>
    </submittedName>
</protein>
<comment type="caution">
    <text evidence="1">The sequence shown here is derived from an EMBL/GenBank/DDBJ whole genome shotgun (WGS) entry which is preliminary data.</text>
</comment>
<dbReference type="RefSeq" id="WP_069828551.1">
    <property type="nucleotide sequence ID" value="NZ_MDJD01000006.1"/>
</dbReference>
<reference evidence="1 2" key="1">
    <citation type="submission" date="2016-05" db="EMBL/GenBank/DDBJ databases">
        <title>Draft Genome Sequence of Algibacter sp. Strain SK-16 Isolated from the Surface Water of Aburatsubo Inlet.</title>
        <authorList>
            <person name="Wong S.-K."/>
            <person name="Yoshizawa S."/>
            <person name="Nakajima Y."/>
            <person name="Ogura Y."/>
            <person name="Tetsuya H."/>
            <person name="Hamasaki K."/>
        </authorList>
    </citation>
    <scope>NUCLEOTIDE SEQUENCE [LARGE SCALE GENOMIC DNA]</scope>
    <source>
        <strain evidence="1 2">SK-16</strain>
    </source>
</reference>
<sequence>MNYDNKNFKPILNSENSEITPNTIFLYKQKGNILTSSYKGDNIIEGYLLGIVHDDGTINMVYHQVNKNGNLMTGTCISKPKLNKEGKIQLHEKWQWTSGNKTKGKSILEEI</sequence>
<name>A0A1E5TEV2_9FLAO</name>
<dbReference type="EMBL" id="MDJD01000006">
    <property type="protein sequence ID" value="OEK09891.1"/>
    <property type="molecule type" value="Genomic_DNA"/>
</dbReference>
<accession>A0A1E5TEV2</accession>
<dbReference type="InterPro" id="IPR058595">
    <property type="entry name" value="Avidin-like"/>
</dbReference>
<keyword evidence="2" id="KW-1185">Reference proteome</keyword>
<organism evidence="1 2">
    <name type="scientific">Flavivirga aquatica</name>
    <dbReference type="NCBI Taxonomy" id="1849968"/>
    <lineage>
        <taxon>Bacteria</taxon>
        <taxon>Pseudomonadati</taxon>
        <taxon>Bacteroidota</taxon>
        <taxon>Flavobacteriia</taxon>
        <taxon>Flavobacteriales</taxon>
        <taxon>Flavobacteriaceae</taxon>
        <taxon>Flavivirga</taxon>
    </lineage>
</organism>
<dbReference type="STRING" id="1849968.A8C32_10300"/>
<evidence type="ECO:0000313" key="2">
    <source>
        <dbReference type="Proteomes" id="UP000095713"/>
    </source>
</evidence>
<dbReference type="OrthoDB" id="5684515at2"/>
<dbReference type="AlphaFoldDB" id="A0A1E5TEV2"/>
<gene>
    <name evidence="1" type="ORF">A8C32_10300</name>
</gene>
<dbReference type="Proteomes" id="UP000095713">
    <property type="component" value="Unassembled WGS sequence"/>
</dbReference>